<evidence type="ECO:0000313" key="2">
    <source>
        <dbReference type="EMBL" id="MCE3214957.1"/>
    </source>
</evidence>
<organism evidence="2 3">
    <name type="scientific">Datura stramonium</name>
    <name type="common">Jimsonweed</name>
    <name type="synonym">Common thornapple</name>
    <dbReference type="NCBI Taxonomy" id="4076"/>
    <lineage>
        <taxon>Eukaryota</taxon>
        <taxon>Viridiplantae</taxon>
        <taxon>Streptophyta</taxon>
        <taxon>Embryophyta</taxon>
        <taxon>Tracheophyta</taxon>
        <taxon>Spermatophyta</taxon>
        <taxon>Magnoliopsida</taxon>
        <taxon>eudicotyledons</taxon>
        <taxon>Gunneridae</taxon>
        <taxon>Pentapetalae</taxon>
        <taxon>asterids</taxon>
        <taxon>lamiids</taxon>
        <taxon>Solanales</taxon>
        <taxon>Solanaceae</taxon>
        <taxon>Solanoideae</taxon>
        <taxon>Datureae</taxon>
        <taxon>Datura</taxon>
    </lineage>
</organism>
<comment type="caution">
    <text evidence="2">The sequence shown here is derived from an EMBL/GenBank/DDBJ whole genome shotgun (WGS) entry which is preliminary data.</text>
</comment>
<protein>
    <submittedName>
        <fullName evidence="2">Uncharacterized protein</fullName>
    </submittedName>
</protein>
<feature type="non-terminal residue" evidence="2">
    <location>
        <position position="88"/>
    </location>
</feature>
<dbReference type="EMBL" id="JACEIK010010104">
    <property type="protein sequence ID" value="MCE3214957.1"/>
    <property type="molecule type" value="Genomic_DNA"/>
</dbReference>
<keyword evidence="3" id="KW-1185">Reference proteome</keyword>
<accession>A0ABS8WTQ4</accession>
<evidence type="ECO:0000256" key="1">
    <source>
        <dbReference type="SAM" id="MobiDB-lite"/>
    </source>
</evidence>
<name>A0ABS8WTQ4_DATST</name>
<reference evidence="2 3" key="1">
    <citation type="journal article" date="2021" name="BMC Genomics">
        <title>Datura genome reveals duplications of psychoactive alkaloid biosynthetic genes and high mutation rate following tissue culture.</title>
        <authorList>
            <person name="Rajewski A."/>
            <person name="Carter-House D."/>
            <person name="Stajich J."/>
            <person name="Litt A."/>
        </authorList>
    </citation>
    <scope>NUCLEOTIDE SEQUENCE [LARGE SCALE GENOMIC DNA]</scope>
    <source>
        <strain evidence="2">AR-01</strain>
    </source>
</reference>
<sequence>MAQKQSKGKGVASSIHGSKRSRRDNKEKNEDLNLPQKPLRVSLALEYPHIVDRLLTLILGFVFNDLGECNLNKWPEFDRAMVPPPTIQ</sequence>
<gene>
    <name evidence="2" type="ORF">HAX54_000398</name>
</gene>
<proteinExistence type="predicted"/>
<evidence type="ECO:0000313" key="3">
    <source>
        <dbReference type="Proteomes" id="UP000823775"/>
    </source>
</evidence>
<feature type="region of interest" description="Disordered" evidence="1">
    <location>
        <begin position="1"/>
        <end position="35"/>
    </location>
</feature>
<dbReference type="Proteomes" id="UP000823775">
    <property type="component" value="Unassembled WGS sequence"/>
</dbReference>